<sequence>MIVSNAGPLIHLTKIGRLNLLKELFKSVVIPNTVKIEVVDRGKEKGAADAFLIENEVGKWIVAEEDINDRVKEIAKRAGIEMGEAIAIMFAKEKGFPALIDDSAARRFAIGLGLEVIGSIGVLIKATKAGIITKEEALDGLEKLAKVMWLSVDVYEDARKTIEGLK</sequence>
<organism evidence="1">
    <name type="scientific">Candidatus Methanophaga sp. ANME-1 ERB7</name>
    <dbReference type="NCBI Taxonomy" id="2759913"/>
    <lineage>
        <taxon>Archaea</taxon>
        <taxon>Methanobacteriati</taxon>
        <taxon>Methanobacteriota</taxon>
        <taxon>Stenosarchaea group</taxon>
        <taxon>Methanomicrobia</taxon>
        <taxon>Candidatus Methanophagales</taxon>
        <taxon>Candidatus Methanophagaceae</taxon>
        <taxon>Candidatus Methanophaga</taxon>
    </lineage>
</organism>
<evidence type="ECO:0000313" key="1">
    <source>
        <dbReference type="EMBL" id="QNO57298.1"/>
    </source>
</evidence>
<gene>
    <name evidence="1" type="ORF">HCLJFGEB_00042</name>
</gene>
<protein>
    <recommendedName>
        <fullName evidence="2">DUF3368 domain-containing protein</fullName>
    </recommendedName>
</protein>
<reference evidence="1" key="1">
    <citation type="submission" date="2020-06" db="EMBL/GenBank/DDBJ databases">
        <title>Unique genomic features of the anaerobic methanotrophic archaea.</title>
        <authorList>
            <person name="Chadwick G.L."/>
            <person name="Skennerton C.T."/>
            <person name="Laso-Perez R."/>
            <person name="Leu A.O."/>
            <person name="Speth D.R."/>
            <person name="Yu H."/>
            <person name="Morgan-Lang C."/>
            <person name="Hatzenpichler R."/>
            <person name="Goudeau D."/>
            <person name="Malmstrom R."/>
            <person name="Brazelton W.J."/>
            <person name="Woyke T."/>
            <person name="Hallam S.J."/>
            <person name="Tyson G.W."/>
            <person name="Wegener G."/>
            <person name="Boetius A."/>
            <person name="Orphan V."/>
        </authorList>
    </citation>
    <scope>NUCLEOTIDE SEQUENCE</scope>
</reference>
<dbReference type="InterPro" id="IPR021799">
    <property type="entry name" value="PIN-like_prokaryotic"/>
</dbReference>
<name>A0A7G9ZAL4_9EURY</name>
<evidence type="ECO:0008006" key="2">
    <source>
        <dbReference type="Google" id="ProtNLM"/>
    </source>
</evidence>
<dbReference type="PANTHER" id="PTHR39550:SF1">
    <property type="entry name" value="SLL0658 PROTEIN"/>
    <property type="match status" value="1"/>
</dbReference>
<accession>A0A7G9ZAL4</accession>
<dbReference type="EMBL" id="MT631684">
    <property type="protein sequence ID" value="QNO57298.1"/>
    <property type="molecule type" value="Genomic_DNA"/>
</dbReference>
<dbReference type="AlphaFoldDB" id="A0A7G9ZAL4"/>
<dbReference type="PANTHER" id="PTHR39550">
    <property type="entry name" value="SLL0658 PROTEIN"/>
    <property type="match status" value="1"/>
</dbReference>
<dbReference type="Pfam" id="PF11848">
    <property type="entry name" value="DUF3368"/>
    <property type="match status" value="1"/>
</dbReference>
<proteinExistence type="predicted"/>